<dbReference type="PROSITE" id="PS51782">
    <property type="entry name" value="LYSM"/>
    <property type="match status" value="1"/>
</dbReference>
<feature type="transmembrane region" description="Helical" evidence="1">
    <location>
        <begin position="246"/>
        <end position="270"/>
    </location>
</feature>
<dbReference type="Pfam" id="PF23462">
    <property type="entry name" value="LysM3_NFP"/>
    <property type="match status" value="1"/>
</dbReference>
<dbReference type="InterPro" id="IPR052611">
    <property type="entry name" value="Plant_RLK_LysM"/>
</dbReference>
<reference evidence="5" key="2">
    <citation type="submission" date="2016-02" db="EMBL/GenBank/DDBJ databases">
        <authorList>
            <person name="Alioto T."/>
            <person name="Alioto T."/>
        </authorList>
    </citation>
    <scope>NUCLEOTIDE SEQUENCE</scope>
</reference>
<name>A0A2Z7CTP0_9LAMI</name>
<dbReference type="Pfam" id="PF23457">
    <property type="entry name" value="LysM2_NFP"/>
    <property type="match status" value="1"/>
</dbReference>
<dbReference type="InterPro" id="IPR056561">
    <property type="entry name" value="NFP_LYK_LysM1"/>
</dbReference>
<sequence>MAAYSESLLKFIYLCFVFSVCLVAAQLPSNAAGTGFTCSTGSKESCETYVTYRVRAPYSDLGSISDLFGISRMKIATATNLTSEDAKLFPEQLLLIPIKCSCNGTHYFSNVSYRINKGDSFYSVSIKPFENLTDYLVVQDMNPLLRPTNLTVGVEAIFPLLCKCPGDFYSGKVIQYLITYVWQPGDHIEPVSAMFQASPADILIENNNRNFTAAICLPVLIPVKSPVLVQQYPSPVTRGKSQHHRILVAATCSVMALLLVLFGLFAYILLHKNHNSSFLRTSDVIRTRKASKEAASFETKTIQDKILPGISGYLGKPVMYDVQEIMKATLNLSERYRISGSVYKGTLDGQVFAIKITRDASEEFQILQRVNHANLARLMGVSSDNSGNLFMVCEYAENGSLDKWLFPEESSVRSSLESLSWNQRLFIALDVAYGIQYMHEHAQPSTVHKDIRASNILLDSNFKAKISNFSSARTATSPIMLKIDIFSFGVVVLEILSGRKVMEKKDDGEAVMLWKEIKGVLEIEGQRKERLSRWMDPNLKGCYPIDDALSLATLARACTSENSSDRPKMAEVVFSLCVLTQSSPQMISRFEADEVFPAVNQVIAR</sequence>
<evidence type="ECO:0000313" key="7">
    <source>
        <dbReference type="Proteomes" id="UP000250235"/>
    </source>
</evidence>
<gene>
    <name evidence="5" type="ORF">F511_24206</name>
    <name evidence="6" type="ORF">F511_43330</name>
</gene>
<keyword evidence="1" id="KW-0812">Transmembrane</keyword>
<dbReference type="GO" id="GO:0005524">
    <property type="term" value="F:ATP binding"/>
    <property type="evidence" value="ECO:0007669"/>
    <property type="project" value="InterPro"/>
</dbReference>
<dbReference type="Pfam" id="PF07714">
    <property type="entry name" value="PK_Tyr_Ser-Thr"/>
    <property type="match status" value="1"/>
</dbReference>
<feature type="domain" description="Protein kinase" evidence="3">
    <location>
        <begin position="308"/>
        <end position="586"/>
    </location>
</feature>
<feature type="domain" description="LysM" evidence="4">
    <location>
        <begin position="50"/>
        <end position="96"/>
    </location>
</feature>
<dbReference type="InterPro" id="IPR000719">
    <property type="entry name" value="Prot_kinase_dom"/>
</dbReference>
<reference evidence="5 7" key="1">
    <citation type="journal article" date="2015" name="Proc. Natl. Acad. Sci. U.S.A.">
        <title>The resurrection genome of Boea hygrometrica: A blueprint for survival of dehydration.</title>
        <authorList>
            <person name="Xiao L."/>
            <person name="Yang G."/>
            <person name="Zhang L."/>
            <person name="Yang X."/>
            <person name="Zhao S."/>
            <person name="Ji Z."/>
            <person name="Zhou Q."/>
            <person name="Hu M."/>
            <person name="Wang Y."/>
            <person name="Chen M."/>
            <person name="Xu Y."/>
            <person name="Jin H."/>
            <person name="Xiao X."/>
            <person name="Hu G."/>
            <person name="Bao F."/>
            <person name="Hu Y."/>
            <person name="Wan P."/>
            <person name="Li L."/>
            <person name="Deng X."/>
            <person name="Kuang T."/>
            <person name="Xiang C."/>
            <person name="Zhu J.K."/>
            <person name="Oliver M.J."/>
            <person name="He Y."/>
        </authorList>
    </citation>
    <scope>NUCLEOTIDE SEQUENCE [LARGE SCALE GENOMIC DNA]</scope>
    <source>
        <strain evidence="7">cv. XS01</strain>
    </source>
</reference>
<evidence type="ECO:0000313" key="5">
    <source>
        <dbReference type="EMBL" id="KZV49745.1"/>
    </source>
</evidence>
<organism evidence="5 7">
    <name type="scientific">Dorcoceras hygrometricum</name>
    <dbReference type="NCBI Taxonomy" id="472368"/>
    <lineage>
        <taxon>Eukaryota</taxon>
        <taxon>Viridiplantae</taxon>
        <taxon>Streptophyta</taxon>
        <taxon>Embryophyta</taxon>
        <taxon>Tracheophyta</taxon>
        <taxon>Spermatophyta</taxon>
        <taxon>Magnoliopsida</taxon>
        <taxon>eudicotyledons</taxon>
        <taxon>Gunneridae</taxon>
        <taxon>Pentapetalae</taxon>
        <taxon>asterids</taxon>
        <taxon>lamiids</taxon>
        <taxon>Lamiales</taxon>
        <taxon>Gesneriaceae</taxon>
        <taxon>Didymocarpoideae</taxon>
        <taxon>Trichosporeae</taxon>
        <taxon>Loxocarpinae</taxon>
        <taxon>Dorcoceras</taxon>
    </lineage>
</organism>
<dbReference type="PANTHER" id="PTHR45927:SF2">
    <property type="entry name" value="SERINE_THREONINE RECEPTOR-LIKE KINASE NFP"/>
    <property type="match status" value="1"/>
</dbReference>
<keyword evidence="7" id="KW-1185">Reference proteome</keyword>
<dbReference type="Proteomes" id="UP000250235">
    <property type="component" value="Unassembled WGS sequence"/>
</dbReference>
<keyword evidence="1" id="KW-1133">Transmembrane helix</keyword>
<evidence type="ECO:0000256" key="2">
    <source>
        <dbReference type="SAM" id="SignalP"/>
    </source>
</evidence>
<keyword evidence="1" id="KW-0472">Membrane</keyword>
<dbReference type="Gene3D" id="3.30.200.20">
    <property type="entry name" value="Phosphorylase Kinase, domain 1"/>
    <property type="match status" value="1"/>
</dbReference>
<dbReference type="PROSITE" id="PS50011">
    <property type="entry name" value="PROTEIN_KINASE_DOM"/>
    <property type="match status" value="1"/>
</dbReference>
<dbReference type="EMBL" id="KQ990773">
    <property type="protein sequence ID" value="KZV52750.1"/>
    <property type="molecule type" value="Genomic_DNA"/>
</dbReference>
<evidence type="ECO:0000259" key="4">
    <source>
        <dbReference type="PROSITE" id="PS51782"/>
    </source>
</evidence>
<feature type="signal peptide" evidence="2">
    <location>
        <begin position="1"/>
        <end position="25"/>
    </location>
</feature>
<dbReference type="InterPro" id="IPR059143">
    <property type="entry name" value="NFP_LysM2"/>
</dbReference>
<keyword evidence="2" id="KW-0732">Signal</keyword>
<dbReference type="InterPro" id="IPR011009">
    <property type="entry name" value="Kinase-like_dom_sf"/>
</dbReference>
<proteinExistence type="predicted"/>
<dbReference type="SUPFAM" id="SSF56112">
    <property type="entry name" value="Protein kinase-like (PK-like)"/>
    <property type="match status" value="1"/>
</dbReference>
<dbReference type="PANTHER" id="PTHR45927">
    <property type="entry name" value="LYSM-DOMAIN RECEPTOR-LIKE KINASE-RELATED"/>
    <property type="match status" value="1"/>
</dbReference>
<dbReference type="Pfam" id="PF23446">
    <property type="entry name" value="LysM1_NFP_LYK"/>
    <property type="match status" value="1"/>
</dbReference>
<feature type="chain" id="PRO_5040678821" evidence="2">
    <location>
        <begin position="26"/>
        <end position="605"/>
    </location>
</feature>
<dbReference type="OrthoDB" id="1668230at2759"/>
<dbReference type="AlphaFoldDB" id="A0A2Z7CTP0"/>
<dbReference type="GO" id="GO:0005886">
    <property type="term" value="C:plasma membrane"/>
    <property type="evidence" value="ECO:0007669"/>
    <property type="project" value="UniProtKB-ARBA"/>
</dbReference>
<evidence type="ECO:0000256" key="1">
    <source>
        <dbReference type="SAM" id="Phobius"/>
    </source>
</evidence>
<dbReference type="InterPro" id="IPR001245">
    <property type="entry name" value="Ser-Thr/Tyr_kinase_cat_dom"/>
</dbReference>
<dbReference type="Gene3D" id="1.10.510.10">
    <property type="entry name" value="Transferase(Phosphotransferase) domain 1"/>
    <property type="match status" value="2"/>
</dbReference>
<accession>A0A2Z7CTP0</accession>
<dbReference type="EMBL" id="KQ992983">
    <property type="protein sequence ID" value="KZV49745.1"/>
    <property type="molecule type" value="Genomic_DNA"/>
</dbReference>
<evidence type="ECO:0000259" key="3">
    <source>
        <dbReference type="PROSITE" id="PS50011"/>
    </source>
</evidence>
<dbReference type="InterPro" id="IPR059144">
    <property type="entry name" value="NFP_LysM3"/>
</dbReference>
<evidence type="ECO:0000313" key="6">
    <source>
        <dbReference type="EMBL" id="KZV52750.1"/>
    </source>
</evidence>
<protein>
    <submittedName>
        <fullName evidence="5">Lyk10</fullName>
    </submittedName>
</protein>
<dbReference type="GO" id="GO:0004672">
    <property type="term" value="F:protein kinase activity"/>
    <property type="evidence" value="ECO:0007669"/>
    <property type="project" value="InterPro"/>
</dbReference>
<dbReference type="InterPro" id="IPR018392">
    <property type="entry name" value="LysM"/>
</dbReference>